<comment type="caution">
    <text evidence="2">The sequence shown here is derived from an EMBL/GenBank/DDBJ whole genome shotgun (WGS) entry which is preliminary data.</text>
</comment>
<feature type="compositionally biased region" description="Basic residues" evidence="1">
    <location>
        <begin position="39"/>
        <end position="53"/>
    </location>
</feature>
<organism evidence="2 3">
    <name type="scientific">Lecanosticta acicola</name>
    <dbReference type="NCBI Taxonomy" id="111012"/>
    <lineage>
        <taxon>Eukaryota</taxon>
        <taxon>Fungi</taxon>
        <taxon>Dikarya</taxon>
        <taxon>Ascomycota</taxon>
        <taxon>Pezizomycotina</taxon>
        <taxon>Dothideomycetes</taxon>
        <taxon>Dothideomycetidae</taxon>
        <taxon>Mycosphaerellales</taxon>
        <taxon>Mycosphaerellaceae</taxon>
        <taxon>Lecanosticta</taxon>
    </lineage>
</organism>
<proteinExistence type="predicted"/>
<accession>A0AAI9E8L1</accession>
<feature type="compositionally biased region" description="Basic and acidic residues" evidence="1">
    <location>
        <begin position="1"/>
        <end position="15"/>
    </location>
</feature>
<evidence type="ECO:0000313" key="2">
    <source>
        <dbReference type="EMBL" id="CAK3888776.1"/>
    </source>
</evidence>
<feature type="region of interest" description="Disordered" evidence="1">
    <location>
        <begin position="1"/>
        <end position="139"/>
    </location>
</feature>
<evidence type="ECO:0000313" key="3">
    <source>
        <dbReference type="Proteomes" id="UP001296104"/>
    </source>
</evidence>
<dbReference type="Proteomes" id="UP001296104">
    <property type="component" value="Unassembled WGS sequence"/>
</dbReference>
<dbReference type="EMBL" id="CAVMBE010000009">
    <property type="protein sequence ID" value="CAK3888776.1"/>
    <property type="molecule type" value="Genomic_DNA"/>
</dbReference>
<reference evidence="2" key="1">
    <citation type="submission" date="2023-11" db="EMBL/GenBank/DDBJ databases">
        <authorList>
            <person name="Alioto T."/>
            <person name="Alioto T."/>
            <person name="Gomez Garrido J."/>
        </authorList>
    </citation>
    <scope>NUCLEOTIDE SEQUENCE</scope>
</reference>
<name>A0AAI9E8L1_9PEZI</name>
<keyword evidence="3" id="KW-1185">Reference proteome</keyword>
<dbReference type="AlphaFoldDB" id="A0AAI9E8L1"/>
<evidence type="ECO:0000256" key="1">
    <source>
        <dbReference type="SAM" id="MobiDB-lite"/>
    </source>
</evidence>
<gene>
    <name evidence="2" type="ORF">LECACI_7A002271</name>
</gene>
<sequence>MADPSRQEKAHKEASPELPELDEEEIESYIISKPDLSRTSKKQNPKKLYKKAQKQAEVAESNYYIPETPKKSRSKGGKMKSDQQDVLTPGSTLDEMSPSQDGDGDEADAQPETPHKRVGRLGYGGRQWAKGYASPGNGW</sequence>
<protein>
    <submittedName>
        <fullName evidence="2">Uncharacterized protein</fullName>
    </submittedName>
</protein>